<dbReference type="SUPFAM" id="SSF54236">
    <property type="entry name" value="Ubiquitin-like"/>
    <property type="match status" value="1"/>
</dbReference>
<dbReference type="InterPro" id="IPR003591">
    <property type="entry name" value="Leu-rich_rpt_typical-subtyp"/>
</dbReference>
<dbReference type="Pfam" id="PF12799">
    <property type="entry name" value="LRR_4"/>
    <property type="match status" value="1"/>
</dbReference>
<keyword evidence="2" id="KW-0677">Repeat</keyword>
<organism evidence="3 4">
    <name type="scientific">Prymnesium parvum</name>
    <name type="common">Toxic golden alga</name>
    <dbReference type="NCBI Taxonomy" id="97485"/>
    <lineage>
        <taxon>Eukaryota</taxon>
        <taxon>Haptista</taxon>
        <taxon>Haptophyta</taxon>
        <taxon>Prymnesiophyceae</taxon>
        <taxon>Prymnesiales</taxon>
        <taxon>Prymnesiaceae</taxon>
        <taxon>Prymnesium</taxon>
    </lineage>
</organism>
<evidence type="ECO:0000256" key="1">
    <source>
        <dbReference type="ARBA" id="ARBA00022614"/>
    </source>
</evidence>
<dbReference type="InterPro" id="IPR050333">
    <property type="entry name" value="SLRP"/>
</dbReference>
<dbReference type="EMBL" id="JBGBPQ010000002">
    <property type="protein sequence ID" value="KAL1528430.1"/>
    <property type="molecule type" value="Genomic_DNA"/>
</dbReference>
<dbReference type="Gene3D" id="3.80.10.10">
    <property type="entry name" value="Ribonuclease Inhibitor"/>
    <property type="match status" value="2"/>
</dbReference>
<keyword evidence="4" id="KW-1185">Reference proteome</keyword>
<dbReference type="PANTHER" id="PTHR45712:SF22">
    <property type="entry name" value="INSULIN-LIKE GROWTH FACTOR-BINDING PROTEIN COMPLEX ACID LABILE SUBUNIT"/>
    <property type="match status" value="1"/>
</dbReference>
<dbReference type="PANTHER" id="PTHR45712">
    <property type="entry name" value="AGAP008170-PA"/>
    <property type="match status" value="1"/>
</dbReference>
<dbReference type="InterPro" id="IPR044079">
    <property type="entry name" value="Ubl_TBCE"/>
</dbReference>
<reference evidence="3 4" key="1">
    <citation type="journal article" date="2024" name="Science">
        <title>Giant polyketide synthase enzymes in the biosynthesis of giant marine polyether toxins.</title>
        <authorList>
            <person name="Fallon T.R."/>
            <person name="Shende V.V."/>
            <person name="Wierzbicki I.H."/>
            <person name="Pendleton A.L."/>
            <person name="Watervoot N.F."/>
            <person name="Auber R.P."/>
            <person name="Gonzalez D.J."/>
            <person name="Wisecaver J.H."/>
            <person name="Moore B.S."/>
        </authorList>
    </citation>
    <scope>NUCLEOTIDE SEQUENCE [LARGE SCALE GENOMIC DNA]</scope>
    <source>
        <strain evidence="3 4">12B1</strain>
    </source>
</reference>
<dbReference type="InterPro" id="IPR029071">
    <property type="entry name" value="Ubiquitin-like_domsf"/>
</dbReference>
<gene>
    <name evidence="3" type="ORF">AB1Y20_009778</name>
</gene>
<proteinExistence type="predicted"/>
<keyword evidence="1" id="KW-0433">Leucine-rich repeat</keyword>
<dbReference type="GO" id="GO:0005615">
    <property type="term" value="C:extracellular space"/>
    <property type="evidence" value="ECO:0007669"/>
    <property type="project" value="TreeGrafter"/>
</dbReference>
<protein>
    <recommendedName>
        <fullName evidence="5">Tubulin-folding cofactor E</fullName>
    </recommendedName>
</protein>
<name>A0AB34K6W4_PRYPA</name>
<dbReference type="Gene3D" id="3.10.20.90">
    <property type="entry name" value="Phosphatidylinositol 3-kinase Catalytic Subunit, Chain A, domain 1"/>
    <property type="match status" value="1"/>
</dbReference>
<dbReference type="Proteomes" id="UP001515480">
    <property type="component" value="Unassembled WGS sequence"/>
</dbReference>
<dbReference type="AlphaFoldDB" id="A0AB34K6W4"/>
<evidence type="ECO:0000313" key="3">
    <source>
        <dbReference type="EMBL" id="KAL1528430.1"/>
    </source>
</evidence>
<dbReference type="InterPro" id="IPR001611">
    <property type="entry name" value="Leu-rich_rpt"/>
</dbReference>
<dbReference type="PROSITE" id="PS51450">
    <property type="entry name" value="LRR"/>
    <property type="match status" value="1"/>
</dbReference>
<dbReference type="SUPFAM" id="SSF52058">
    <property type="entry name" value="L domain-like"/>
    <property type="match status" value="1"/>
</dbReference>
<dbReference type="SMART" id="SM00369">
    <property type="entry name" value="LRR_TYP"/>
    <property type="match status" value="3"/>
</dbReference>
<sequence length="470" mass="51017">MPSASRRRSTLRLSALMGRTFMEALRAKYEYTKGAEGVGELVGGEKTGRQQALATLSRVYLGEHQISDPGAEGEIGRVCSAIEELDLEANSLTSWGPIVAIISQLPRLHWLGLNRIPLEPLTAVPADFVEALRRLQTLCLSETGVSWDQLLLLAAEMPELAHLHFNGNALTTTAPRDGGSIPLAKLQTLWLEGNQLSDWSAVEPLSSLPHLQVLNLNYNLLAALPAAPQGFAALRHLMCRGNPLASWESIDALDRFPALCEARIAELPLTAAISGAVSRRVIIARVGKLTTLNGSEVRRREREDAERFYLRQVAQEYPEEGLPAGAFTEGPDGVALTVPEGEVWAALQKAHPRWRELLLKHGTHVTAGHGDGNARGVIANELLEITLRATAAEAASLPQCSRRLPGGLPLKSVKMIACQLFKVEPLKQQLLYSPPGQEKDIPELLDDDERSLCELGVVSGGTIIVEDMNG</sequence>
<dbReference type="InterPro" id="IPR025875">
    <property type="entry name" value="Leu-rich_rpt_4"/>
</dbReference>
<accession>A0AB34K6W4</accession>
<dbReference type="InterPro" id="IPR032675">
    <property type="entry name" value="LRR_dom_sf"/>
</dbReference>
<dbReference type="CDD" id="cd17044">
    <property type="entry name" value="Ubl_TBCE"/>
    <property type="match status" value="1"/>
</dbReference>
<evidence type="ECO:0000313" key="4">
    <source>
        <dbReference type="Proteomes" id="UP001515480"/>
    </source>
</evidence>
<evidence type="ECO:0000256" key="2">
    <source>
        <dbReference type="ARBA" id="ARBA00022737"/>
    </source>
</evidence>
<evidence type="ECO:0008006" key="5">
    <source>
        <dbReference type="Google" id="ProtNLM"/>
    </source>
</evidence>
<comment type="caution">
    <text evidence="3">The sequence shown here is derived from an EMBL/GenBank/DDBJ whole genome shotgun (WGS) entry which is preliminary data.</text>
</comment>